<dbReference type="Gene3D" id="3.40.47.10">
    <property type="match status" value="3"/>
</dbReference>
<dbReference type="PANTHER" id="PTHR11877:SF14">
    <property type="entry name" value="CHALCONE SYNTHASE"/>
    <property type="match status" value="1"/>
</dbReference>
<dbReference type="FunFam" id="3.40.47.10:FF:000014">
    <property type="entry name" value="Chalcone synthase 1"/>
    <property type="match status" value="1"/>
</dbReference>
<dbReference type="Proteomes" id="UP000596660">
    <property type="component" value="Unplaced"/>
</dbReference>
<feature type="domain" description="Chalcone/stilbene synthase C-terminal" evidence="6">
    <location>
        <begin position="144"/>
        <end position="299"/>
    </location>
</feature>
<dbReference type="GO" id="GO:0016747">
    <property type="term" value="F:acyltransferase activity, transferring groups other than amino-acyl groups"/>
    <property type="evidence" value="ECO:0007669"/>
    <property type="project" value="InterPro"/>
</dbReference>
<evidence type="ECO:0000256" key="2">
    <source>
        <dbReference type="ARBA" id="ARBA00022679"/>
    </source>
</evidence>
<dbReference type="InterPro" id="IPR001099">
    <property type="entry name" value="Chalcone/stilbene_synt_N"/>
</dbReference>
<dbReference type="SUPFAM" id="SSF53901">
    <property type="entry name" value="Thiolase-like"/>
    <property type="match status" value="2"/>
</dbReference>
<evidence type="ECO:0000256" key="3">
    <source>
        <dbReference type="ARBA" id="ARBA00023315"/>
    </source>
</evidence>
<dbReference type="EnsemblPlants" id="AUR62023804-RA">
    <property type="protein sequence ID" value="AUR62023804-RA:cds"/>
    <property type="gene ID" value="AUR62023804"/>
</dbReference>
<dbReference type="PANTHER" id="PTHR11877">
    <property type="entry name" value="HYDROXYMETHYLGLUTARYL-COA SYNTHASE"/>
    <property type="match status" value="1"/>
</dbReference>
<reference evidence="7" key="2">
    <citation type="submission" date="2021-03" db="UniProtKB">
        <authorList>
            <consortium name="EnsemblPlants"/>
        </authorList>
    </citation>
    <scope>IDENTIFICATION</scope>
</reference>
<proteinExistence type="inferred from homology"/>
<name>A0A803M5T1_CHEQI</name>
<keyword evidence="3 4" id="KW-0012">Acyltransferase</keyword>
<evidence type="ECO:0000256" key="4">
    <source>
        <dbReference type="RuleBase" id="RU003633"/>
    </source>
</evidence>
<dbReference type="GO" id="GO:0030639">
    <property type="term" value="P:polyketide biosynthetic process"/>
    <property type="evidence" value="ECO:0007669"/>
    <property type="project" value="TreeGrafter"/>
</dbReference>
<sequence>MIKKRYMHISEEILKEDPQMCDYNASSLNAREAIQATVLTKLGKEAAVKAIEEWGQPNKALHATQQGCHAGGTSLRLAKDLAENNPGARVLVVCSENTVMLFRGPSETDMDSLVAQAFFGDGAGAVIIGVHSSYFSNKHQPIYQLVSTAQTILPPLPDSEGALEGHLREAGLTIQNWPNLSEIISNNIEKALITAFDPIGINYWNSIFWISHPGGPGVLGQVQSKLGLQANKLTLLRSWHVLGEFVNIFGATVIFVMDEMRKQSLKEYNATTGEGLDWGVLLRFGPGFTIETIVLHSFPT</sequence>
<evidence type="ECO:0000259" key="6">
    <source>
        <dbReference type="Pfam" id="PF02797"/>
    </source>
</evidence>
<dbReference type="InterPro" id="IPR011141">
    <property type="entry name" value="Polyketide_synthase_type-III"/>
</dbReference>
<protein>
    <recommendedName>
        <fullName evidence="9">Chalcone synthase</fullName>
    </recommendedName>
</protein>
<keyword evidence="8" id="KW-1185">Reference proteome</keyword>
<comment type="similarity">
    <text evidence="1 4">Belongs to the thiolase-like superfamily. Chalcone/stilbene synthases family.</text>
</comment>
<feature type="domain" description="Chalcone/stilbene synthase N-terminal" evidence="5">
    <location>
        <begin position="64"/>
        <end position="130"/>
    </location>
</feature>
<reference evidence="7" key="1">
    <citation type="journal article" date="2017" name="Nature">
        <title>The genome of Chenopodium quinoa.</title>
        <authorList>
            <person name="Jarvis D.E."/>
            <person name="Ho Y.S."/>
            <person name="Lightfoot D.J."/>
            <person name="Schmoeckel S.M."/>
            <person name="Li B."/>
            <person name="Borm T.J.A."/>
            <person name="Ohyanagi H."/>
            <person name="Mineta K."/>
            <person name="Michell C.T."/>
            <person name="Saber N."/>
            <person name="Kharbatia N.M."/>
            <person name="Rupper R.R."/>
            <person name="Sharp A.R."/>
            <person name="Dally N."/>
            <person name="Boughton B.A."/>
            <person name="Woo Y.H."/>
            <person name="Gao G."/>
            <person name="Schijlen E.G.W.M."/>
            <person name="Guo X."/>
            <person name="Momin A.A."/>
            <person name="Negrao S."/>
            <person name="Al-Babili S."/>
            <person name="Gehring C."/>
            <person name="Roessner U."/>
            <person name="Jung C."/>
            <person name="Murphy K."/>
            <person name="Arold S.T."/>
            <person name="Gojobori T."/>
            <person name="van der Linden C.G."/>
            <person name="van Loo E.N."/>
            <person name="Jellen E.N."/>
            <person name="Maughan P.J."/>
            <person name="Tester M."/>
        </authorList>
    </citation>
    <scope>NUCLEOTIDE SEQUENCE [LARGE SCALE GENOMIC DNA]</scope>
    <source>
        <strain evidence="7">cv. PI 614886</strain>
    </source>
</reference>
<dbReference type="Gramene" id="AUR62023804-RA">
    <property type="protein sequence ID" value="AUR62023804-RA:cds"/>
    <property type="gene ID" value="AUR62023804"/>
</dbReference>
<organism evidence="7 8">
    <name type="scientific">Chenopodium quinoa</name>
    <name type="common">Quinoa</name>
    <dbReference type="NCBI Taxonomy" id="63459"/>
    <lineage>
        <taxon>Eukaryota</taxon>
        <taxon>Viridiplantae</taxon>
        <taxon>Streptophyta</taxon>
        <taxon>Embryophyta</taxon>
        <taxon>Tracheophyta</taxon>
        <taxon>Spermatophyta</taxon>
        <taxon>Magnoliopsida</taxon>
        <taxon>eudicotyledons</taxon>
        <taxon>Gunneridae</taxon>
        <taxon>Pentapetalae</taxon>
        <taxon>Caryophyllales</taxon>
        <taxon>Chenopodiaceae</taxon>
        <taxon>Chenopodioideae</taxon>
        <taxon>Atripliceae</taxon>
        <taxon>Chenopodium</taxon>
    </lineage>
</organism>
<dbReference type="CDD" id="cd00831">
    <property type="entry name" value="CHS_like"/>
    <property type="match status" value="1"/>
</dbReference>
<evidence type="ECO:0000313" key="8">
    <source>
        <dbReference type="Proteomes" id="UP000596660"/>
    </source>
</evidence>
<evidence type="ECO:0008006" key="9">
    <source>
        <dbReference type="Google" id="ProtNLM"/>
    </source>
</evidence>
<dbReference type="AlphaFoldDB" id="A0A803M5T1"/>
<accession>A0A803M5T1</accession>
<dbReference type="InterPro" id="IPR012328">
    <property type="entry name" value="Chalcone/stilbene_synt_C"/>
</dbReference>
<evidence type="ECO:0000256" key="1">
    <source>
        <dbReference type="ARBA" id="ARBA00005531"/>
    </source>
</evidence>
<keyword evidence="2 4" id="KW-0808">Transferase</keyword>
<dbReference type="InterPro" id="IPR016039">
    <property type="entry name" value="Thiolase-like"/>
</dbReference>
<feature type="domain" description="Chalcone/stilbene synthase N-terminal" evidence="5">
    <location>
        <begin position="1"/>
        <end position="60"/>
    </location>
</feature>
<dbReference type="Pfam" id="PF02797">
    <property type="entry name" value="Chal_sti_synt_C"/>
    <property type="match status" value="1"/>
</dbReference>
<evidence type="ECO:0000313" key="7">
    <source>
        <dbReference type="EnsemblPlants" id="AUR62023804-RA:cds"/>
    </source>
</evidence>
<evidence type="ECO:0000259" key="5">
    <source>
        <dbReference type="Pfam" id="PF00195"/>
    </source>
</evidence>
<dbReference type="Pfam" id="PF00195">
    <property type="entry name" value="Chal_sti_synt_N"/>
    <property type="match status" value="2"/>
</dbReference>